<accession>A6P1J5</accession>
<dbReference type="Proteomes" id="UP000003639">
    <property type="component" value="Unassembled WGS sequence"/>
</dbReference>
<proteinExistence type="predicted"/>
<organism evidence="1 2">
    <name type="scientific">Pseudoflavonifractor capillosus ATCC 29799</name>
    <dbReference type="NCBI Taxonomy" id="411467"/>
    <lineage>
        <taxon>Bacteria</taxon>
        <taxon>Bacillati</taxon>
        <taxon>Bacillota</taxon>
        <taxon>Clostridia</taxon>
        <taxon>Eubacteriales</taxon>
        <taxon>Oscillospiraceae</taxon>
        <taxon>Pseudoflavonifractor</taxon>
    </lineage>
</organism>
<reference evidence="1 2" key="1">
    <citation type="submission" date="2007-04" db="EMBL/GenBank/DDBJ databases">
        <authorList>
            <person name="Fulton L."/>
            <person name="Clifton S."/>
            <person name="Fulton B."/>
            <person name="Xu J."/>
            <person name="Minx P."/>
            <person name="Pepin K.H."/>
            <person name="Johnson M."/>
            <person name="Thiruvilangam P."/>
            <person name="Bhonagiri V."/>
            <person name="Nash W.E."/>
            <person name="Mardis E.R."/>
            <person name="Wilson R.K."/>
        </authorList>
    </citation>
    <scope>NUCLEOTIDE SEQUENCE [LARGE SCALE GENOMIC DNA]</scope>
    <source>
        <strain evidence="1 2">ATCC 29799</strain>
    </source>
</reference>
<reference evidence="1 2" key="2">
    <citation type="submission" date="2007-06" db="EMBL/GenBank/DDBJ databases">
        <title>Draft genome sequence of Pseudoflavonifractor capillosus ATCC 29799.</title>
        <authorList>
            <person name="Sudarsanam P."/>
            <person name="Ley R."/>
            <person name="Guruge J."/>
            <person name="Turnbaugh P.J."/>
            <person name="Mahowald M."/>
            <person name="Liep D."/>
            <person name="Gordon J."/>
        </authorList>
    </citation>
    <scope>NUCLEOTIDE SEQUENCE [LARGE SCALE GENOMIC DNA]</scope>
    <source>
        <strain evidence="1 2">ATCC 29799</strain>
    </source>
</reference>
<comment type="caution">
    <text evidence="1">The sequence shown here is derived from an EMBL/GenBank/DDBJ whole genome shotgun (WGS) entry which is preliminary data.</text>
</comment>
<keyword evidence="2" id="KW-1185">Reference proteome</keyword>
<sequence length="43" mass="5081">MLSILAYSAPRRKPPYFLVKKHLTDRGLADKITLKLFYLKIFN</sequence>
<dbReference type="AlphaFoldDB" id="A6P1J5"/>
<name>A6P1J5_9FIRM</name>
<dbReference type="EMBL" id="AAXG02000047">
    <property type="protein sequence ID" value="EDM97887.1"/>
    <property type="molecule type" value="Genomic_DNA"/>
</dbReference>
<evidence type="ECO:0000313" key="2">
    <source>
        <dbReference type="Proteomes" id="UP000003639"/>
    </source>
</evidence>
<gene>
    <name evidence="1" type="ORF">BACCAP_04362</name>
</gene>
<dbReference type="STRING" id="411467.BACCAP_04362"/>
<evidence type="ECO:0000313" key="1">
    <source>
        <dbReference type="EMBL" id="EDM97887.1"/>
    </source>
</evidence>
<protein>
    <submittedName>
        <fullName evidence="1">Uncharacterized protein</fullName>
    </submittedName>
</protein>